<feature type="binding site" description="in inhibited form" evidence="11">
    <location>
        <position position="129"/>
    </location>
    <ligand>
        <name>Zn(2+)</name>
        <dbReference type="ChEBI" id="CHEBI:29105"/>
        <label>2</label>
        <note>catalytic</note>
    </ligand>
</feature>
<feature type="signal peptide" evidence="13">
    <location>
        <begin position="1"/>
        <end position="31"/>
    </location>
</feature>
<evidence type="ECO:0000256" key="6">
    <source>
        <dbReference type="ARBA" id="ARBA00022833"/>
    </source>
</evidence>
<evidence type="ECO:0000256" key="13">
    <source>
        <dbReference type="SAM" id="SignalP"/>
    </source>
</evidence>
<keyword evidence="2" id="KW-0645">Protease</keyword>
<evidence type="ECO:0000256" key="2">
    <source>
        <dbReference type="ARBA" id="ARBA00022670"/>
    </source>
</evidence>
<comment type="cofactor">
    <cofactor evidence="11">
        <name>Ca(2+)</name>
        <dbReference type="ChEBI" id="CHEBI:29108"/>
    </cofactor>
    <text evidence="11">Can bind about 5 Ca(2+) ions per subunit.</text>
</comment>
<dbReference type="InterPro" id="IPR021190">
    <property type="entry name" value="Pept_M10A"/>
</dbReference>
<name>A0AAV7EMH9_ARIFI</name>
<evidence type="ECO:0000256" key="10">
    <source>
        <dbReference type="PIRSR" id="PIRSR621190-1"/>
    </source>
</evidence>
<reference evidence="15 16" key="1">
    <citation type="submission" date="2021-07" db="EMBL/GenBank/DDBJ databases">
        <title>The Aristolochia fimbriata genome: insights into angiosperm evolution, floral development and chemical biosynthesis.</title>
        <authorList>
            <person name="Jiao Y."/>
        </authorList>
    </citation>
    <scope>NUCLEOTIDE SEQUENCE [LARGE SCALE GENOMIC DNA]</scope>
    <source>
        <strain evidence="15">IBCAS-2021</strain>
        <tissue evidence="15">Leaf</tissue>
    </source>
</reference>
<dbReference type="InterPro" id="IPR002477">
    <property type="entry name" value="Peptidoglycan-bd-like"/>
</dbReference>
<dbReference type="InterPro" id="IPR036365">
    <property type="entry name" value="PGBD-like_sf"/>
</dbReference>
<dbReference type="GO" id="GO:0031012">
    <property type="term" value="C:extracellular matrix"/>
    <property type="evidence" value="ECO:0007669"/>
    <property type="project" value="InterPro"/>
</dbReference>
<evidence type="ECO:0000256" key="11">
    <source>
        <dbReference type="PIRSR" id="PIRSR621190-2"/>
    </source>
</evidence>
<keyword evidence="7" id="KW-0482">Metalloprotease</keyword>
<dbReference type="CDD" id="cd04278">
    <property type="entry name" value="ZnMc_MMP"/>
    <property type="match status" value="1"/>
</dbReference>
<keyword evidence="6 11" id="KW-0862">Zinc</keyword>
<evidence type="ECO:0000256" key="7">
    <source>
        <dbReference type="ARBA" id="ARBA00023049"/>
    </source>
</evidence>
<keyword evidence="16" id="KW-1185">Reference proteome</keyword>
<dbReference type="PROSITE" id="PS00546">
    <property type="entry name" value="CYSTEINE_SWITCH"/>
    <property type="match status" value="1"/>
</dbReference>
<dbReference type="PANTHER" id="PTHR10201:SF213">
    <property type="entry name" value="METALLOENDOPROTEINASE 2-MMP-LIKE"/>
    <property type="match status" value="1"/>
</dbReference>
<evidence type="ECO:0000256" key="4">
    <source>
        <dbReference type="ARBA" id="ARBA00022729"/>
    </source>
</evidence>
<evidence type="ECO:0000256" key="5">
    <source>
        <dbReference type="ARBA" id="ARBA00022801"/>
    </source>
</evidence>
<feature type="binding site" evidence="11">
    <location>
        <position position="223"/>
    </location>
    <ligand>
        <name>Zn(2+)</name>
        <dbReference type="ChEBI" id="CHEBI:29105"/>
        <label>1</label>
    </ligand>
</feature>
<dbReference type="SUPFAM" id="SSF55486">
    <property type="entry name" value="Metalloproteases ('zincins'), catalytic domain"/>
    <property type="match status" value="1"/>
</dbReference>
<dbReference type="InterPro" id="IPR006026">
    <property type="entry name" value="Peptidase_Metallo"/>
</dbReference>
<dbReference type="AlphaFoldDB" id="A0AAV7EMH9"/>
<feature type="binding site" evidence="11">
    <location>
        <position position="282"/>
    </location>
    <ligand>
        <name>Zn(2+)</name>
        <dbReference type="ChEBI" id="CHEBI:29105"/>
        <label>2</label>
        <note>catalytic</note>
    </ligand>
</feature>
<evidence type="ECO:0000256" key="12">
    <source>
        <dbReference type="PIRSR" id="PIRSR621190-5"/>
    </source>
</evidence>
<keyword evidence="11" id="KW-0106">Calcium</keyword>
<feature type="active site" evidence="10">
    <location>
        <position position="273"/>
    </location>
</feature>
<keyword evidence="4 13" id="KW-0732">Signal</keyword>
<accession>A0AAV7EMH9</accession>
<feature type="binding site" evidence="11">
    <location>
        <position position="250"/>
    </location>
    <ligand>
        <name>Ca(2+)</name>
        <dbReference type="ChEBI" id="CHEBI:29108"/>
        <label>3</label>
    </ligand>
</feature>
<feature type="binding site" evidence="11">
    <location>
        <position position="225"/>
    </location>
    <ligand>
        <name>Zn(2+)</name>
        <dbReference type="ChEBI" id="CHEBI:29105"/>
        <label>1</label>
    </ligand>
</feature>
<dbReference type="SUPFAM" id="SSF47090">
    <property type="entry name" value="PGBD-like"/>
    <property type="match status" value="1"/>
</dbReference>
<feature type="binding site" evidence="11">
    <location>
        <position position="238"/>
    </location>
    <ligand>
        <name>Zn(2+)</name>
        <dbReference type="ChEBI" id="CHEBI:29105"/>
        <label>1</label>
    </ligand>
</feature>
<comment type="cofactor">
    <cofactor evidence="11">
        <name>Zn(2+)</name>
        <dbReference type="ChEBI" id="CHEBI:29105"/>
    </cofactor>
    <text evidence="11">Binds 2 Zn(2+) ions per subunit.</text>
</comment>
<feature type="binding site" evidence="11">
    <location>
        <position position="290"/>
    </location>
    <ligand>
        <name>Zn(2+)</name>
        <dbReference type="ChEBI" id="CHEBI:29105"/>
        <label>2</label>
        <note>catalytic</note>
    </ligand>
</feature>
<dbReference type="Pfam" id="PF01471">
    <property type="entry name" value="PG_binding_1"/>
    <property type="match status" value="1"/>
</dbReference>
<keyword evidence="9" id="KW-0325">Glycoprotein</keyword>
<organism evidence="15 16">
    <name type="scientific">Aristolochia fimbriata</name>
    <name type="common">White veined hardy Dutchman's pipe vine</name>
    <dbReference type="NCBI Taxonomy" id="158543"/>
    <lineage>
        <taxon>Eukaryota</taxon>
        <taxon>Viridiplantae</taxon>
        <taxon>Streptophyta</taxon>
        <taxon>Embryophyta</taxon>
        <taxon>Tracheophyta</taxon>
        <taxon>Spermatophyta</taxon>
        <taxon>Magnoliopsida</taxon>
        <taxon>Magnoliidae</taxon>
        <taxon>Piperales</taxon>
        <taxon>Aristolochiaceae</taxon>
        <taxon>Aristolochia</taxon>
    </lineage>
</organism>
<dbReference type="PRINTS" id="PR00138">
    <property type="entry name" value="MATRIXIN"/>
</dbReference>
<dbReference type="SMART" id="SM00235">
    <property type="entry name" value="ZnMc"/>
    <property type="match status" value="1"/>
</dbReference>
<feature type="binding site" evidence="11">
    <location>
        <position position="248"/>
    </location>
    <ligand>
        <name>Zn(2+)</name>
        <dbReference type="ChEBI" id="CHEBI:29105"/>
        <label>1</label>
    </ligand>
</feature>
<evidence type="ECO:0000256" key="3">
    <source>
        <dbReference type="ARBA" id="ARBA00022723"/>
    </source>
</evidence>
<evidence type="ECO:0000256" key="9">
    <source>
        <dbReference type="ARBA" id="ARBA00023180"/>
    </source>
</evidence>
<evidence type="ECO:0000313" key="16">
    <source>
        <dbReference type="Proteomes" id="UP000825729"/>
    </source>
</evidence>
<dbReference type="InterPro" id="IPR021158">
    <property type="entry name" value="Pept_M10A_Zn_BS"/>
</dbReference>
<dbReference type="GO" id="GO:0030574">
    <property type="term" value="P:collagen catabolic process"/>
    <property type="evidence" value="ECO:0007669"/>
    <property type="project" value="TreeGrafter"/>
</dbReference>
<dbReference type="InterPro" id="IPR033739">
    <property type="entry name" value="M10A_MMP"/>
</dbReference>
<feature type="domain" description="Peptidase metallopeptidase" evidence="14">
    <location>
        <begin position="159"/>
        <end position="317"/>
    </location>
</feature>
<feature type="binding site" evidence="11">
    <location>
        <position position="253"/>
    </location>
    <ligand>
        <name>Ca(2+)</name>
        <dbReference type="ChEBI" id="CHEBI:29108"/>
        <label>1</label>
    </ligand>
</feature>
<keyword evidence="8" id="KW-0865">Zymogen</keyword>
<keyword evidence="3 11" id="KW-0479">Metal-binding</keyword>
<dbReference type="Proteomes" id="UP000825729">
    <property type="component" value="Unassembled WGS sequence"/>
</dbReference>
<proteinExistence type="inferred from homology"/>
<dbReference type="InterPro" id="IPR001818">
    <property type="entry name" value="Pept_M10_metallopeptidase"/>
</dbReference>
<evidence type="ECO:0000259" key="14">
    <source>
        <dbReference type="SMART" id="SM00235"/>
    </source>
</evidence>
<keyword evidence="5" id="KW-0378">Hydrolase</keyword>
<dbReference type="PANTHER" id="PTHR10201">
    <property type="entry name" value="MATRIX METALLOPROTEINASE"/>
    <property type="match status" value="1"/>
</dbReference>
<comment type="similarity">
    <text evidence="1">Belongs to the peptidase M10A family. Matrix metalloproteinases (MMPs) subfamily.</text>
</comment>
<gene>
    <name evidence="15" type="ORF">H6P81_009611</name>
</gene>
<feature type="binding site" evidence="11">
    <location>
        <position position="230"/>
    </location>
    <ligand>
        <name>Ca(2+)</name>
        <dbReference type="ChEBI" id="CHEBI:29108"/>
        <label>3</label>
    </ligand>
</feature>
<evidence type="ECO:0000256" key="8">
    <source>
        <dbReference type="ARBA" id="ARBA00023145"/>
    </source>
</evidence>
<evidence type="ECO:0000313" key="15">
    <source>
        <dbReference type="EMBL" id="KAG9449646.1"/>
    </source>
</evidence>
<feature type="binding site" evidence="11">
    <location>
        <position position="276"/>
    </location>
    <ligand>
        <name>Zn(2+)</name>
        <dbReference type="ChEBI" id="CHEBI:29105"/>
        <label>2</label>
        <note>catalytic</note>
    </ligand>
</feature>
<dbReference type="GO" id="GO:0008270">
    <property type="term" value="F:zinc ion binding"/>
    <property type="evidence" value="ECO:0007669"/>
    <property type="project" value="InterPro"/>
</dbReference>
<dbReference type="FunFam" id="3.40.390.10:FF:000018">
    <property type="entry name" value="Metalloendoproteinase 1"/>
    <property type="match status" value="1"/>
</dbReference>
<dbReference type="Gene3D" id="3.40.390.10">
    <property type="entry name" value="Collagenase (Catalytic Domain)"/>
    <property type="match status" value="1"/>
</dbReference>
<comment type="caution">
    <text evidence="15">The sequence shown here is derived from an EMBL/GenBank/DDBJ whole genome shotgun (WGS) entry which is preliminary data.</text>
</comment>
<dbReference type="GO" id="GO:0006508">
    <property type="term" value="P:proteolysis"/>
    <property type="evidence" value="ECO:0007669"/>
    <property type="project" value="UniProtKB-KW"/>
</dbReference>
<feature type="short sequence motif" description="Cysteine switch" evidence="12">
    <location>
        <begin position="127"/>
        <end position="151"/>
    </location>
</feature>
<protein>
    <recommendedName>
        <fullName evidence="14">Peptidase metallopeptidase domain-containing protein</fullName>
    </recommendedName>
</protein>
<evidence type="ECO:0000256" key="1">
    <source>
        <dbReference type="ARBA" id="ARBA00009614"/>
    </source>
</evidence>
<dbReference type="GO" id="GO:0030198">
    <property type="term" value="P:extracellular matrix organization"/>
    <property type="evidence" value="ECO:0007669"/>
    <property type="project" value="TreeGrafter"/>
</dbReference>
<sequence length="317" mass="34665">MALHPANYFSPLLLLLLLLLFLFSDPNPVLGRPLNNPGPHPAVNFSNPFGFLHHLVGCHKGENVTGLHQLKQYLHRFGYLHEYSSSSKDDQYFDDLVESAIMAYQRNYHLNVTGMLDPQTAEQMSKPRCGVPDSIEGTMSGSSKQPHLHTVAHYSYFGGSPRWADSDTHLTYAFADVGGANDEFRSAAGRAFGTWASVTRFTFEEVGDYESAKIKIGVFRGGHGDGADFDGPGGVLAHAFAPTVGLFHLDGDETWSTNPGPTQFDLESVALHEIGHLLGLFHSEDKDAVMFSGISPGVRKTTLNNDDVAGIRALYNL</sequence>
<dbReference type="EMBL" id="JAINDJ010000004">
    <property type="protein sequence ID" value="KAG9449646.1"/>
    <property type="molecule type" value="Genomic_DNA"/>
</dbReference>
<dbReference type="InterPro" id="IPR024079">
    <property type="entry name" value="MetalloPept_cat_dom_sf"/>
</dbReference>
<feature type="binding site" evidence="11">
    <location>
        <position position="272"/>
    </location>
    <ligand>
        <name>Zn(2+)</name>
        <dbReference type="ChEBI" id="CHEBI:29105"/>
        <label>2</label>
        <note>catalytic</note>
    </ligand>
</feature>
<feature type="binding site" evidence="11">
    <location>
        <position position="253"/>
    </location>
    <ligand>
        <name>Ca(2+)</name>
        <dbReference type="ChEBI" id="CHEBI:29108"/>
        <label>3</label>
    </ligand>
</feature>
<feature type="binding site" evidence="11">
    <location>
        <position position="231"/>
    </location>
    <ligand>
        <name>Ca(2+)</name>
        <dbReference type="ChEBI" id="CHEBI:29108"/>
        <label>3</label>
    </ligand>
</feature>
<feature type="chain" id="PRO_5044012117" description="Peptidase metallopeptidase domain-containing protein" evidence="13">
    <location>
        <begin position="32"/>
        <end position="317"/>
    </location>
</feature>
<dbReference type="Pfam" id="PF00413">
    <property type="entry name" value="Peptidase_M10"/>
    <property type="match status" value="1"/>
</dbReference>
<dbReference type="GO" id="GO:0004222">
    <property type="term" value="F:metalloendopeptidase activity"/>
    <property type="evidence" value="ECO:0007669"/>
    <property type="project" value="InterPro"/>
</dbReference>